<gene>
    <name evidence="7" type="ORF">ACHAXA_007840</name>
</gene>
<organism evidence="7 8">
    <name type="scientific">Cyclostephanos tholiformis</name>
    <dbReference type="NCBI Taxonomy" id="382380"/>
    <lineage>
        <taxon>Eukaryota</taxon>
        <taxon>Sar</taxon>
        <taxon>Stramenopiles</taxon>
        <taxon>Ochrophyta</taxon>
        <taxon>Bacillariophyta</taxon>
        <taxon>Coscinodiscophyceae</taxon>
        <taxon>Thalassiosirophycidae</taxon>
        <taxon>Stephanodiscales</taxon>
        <taxon>Stephanodiscaceae</taxon>
        <taxon>Cyclostephanos</taxon>
    </lineage>
</organism>
<dbReference type="PANTHER" id="PTHR18820">
    <property type="entry name" value="LEG1"/>
    <property type="match status" value="1"/>
</dbReference>
<evidence type="ECO:0000256" key="4">
    <source>
        <dbReference type="ARBA" id="ARBA00022729"/>
    </source>
</evidence>
<evidence type="ECO:0000313" key="8">
    <source>
        <dbReference type="Proteomes" id="UP001530377"/>
    </source>
</evidence>
<reference evidence="7 8" key="1">
    <citation type="submission" date="2024-10" db="EMBL/GenBank/DDBJ databases">
        <title>Updated reference genomes for cyclostephanoid diatoms.</title>
        <authorList>
            <person name="Roberts W.R."/>
            <person name="Alverson A.J."/>
        </authorList>
    </citation>
    <scope>NUCLEOTIDE SEQUENCE [LARGE SCALE GENOMIC DNA]</scope>
    <source>
        <strain evidence="7 8">AJA228-03</strain>
    </source>
</reference>
<evidence type="ECO:0000256" key="6">
    <source>
        <dbReference type="SAM" id="SignalP"/>
    </source>
</evidence>
<dbReference type="Proteomes" id="UP001530377">
    <property type="component" value="Unassembled WGS sequence"/>
</dbReference>
<dbReference type="InterPro" id="IPR008499">
    <property type="entry name" value="Leg1"/>
</dbReference>
<dbReference type="PANTHER" id="PTHR18820:SF1">
    <property type="entry name" value="PROTEIN LEG1 HOMOLOG"/>
    <property type="match status" value="1"/>
</dbReference>
<keyword evidence="3" id="KW-0964">Secreted</keyword>
<dbReference type="EMBL" id="JALLPB020000076">
    <property type="protein sequence ID" value="KAL3822047.1"/>
    <property type="molecule type" value="Genomic_DNA"/>
</dbReference>
<dbReference type="AlphaFoldDB" id="A0ABD3SBY9"/>
<keyword evidence="4 6" id="KW-0732">Signal</keyword>
<comment type="subcellular location">
    <subcellularLocation>
        <location evidence="1">Secreted</location>
    </subcellularLocation>
</comment>
<evidence type="ECO:0000256" key="1">
    <source>
        <dbReference type="ARBA" id="ARBA00004613"/>
    </source>
</evidence>
<dbReference type="GO" id="GO:0005576">
    <property type="term" value="C:extracellular region"/>
    <property type="evidence" value="ECO:0007669"/>
    <property type="project" value="UniProtKB-SubCell"/>
</dbReference>
<sequence>MNFMFSVAILLGLEKSGIPIGPTATINEPENQLAAIRVKLMDAPSRKLVECDESVQKSIDSWCRFFRGGYSNYKAAMLSSKNSNYNSGPFDRESERFQLQKEIWKAHVEVIQNNRGNKRSEELLTHMPHAERDFGQGWARMVEILAACVFPTDLVTLTYDGAGFLPTEVLTDECWADLTSRDKSKQLTGPQKYRFASVLATHNLVKMPAPMLRMIVLFWGRVVRTHQTSRTMPATVVKLVHGSSLVKLGQALRVLGLFLQPRWWGRIKMRLAETFAHHGV</sequence>
<keyword evidence="8" id="KW-1185">Reference proteome</keyword>
<keyword evidence="5" id="KW-0325">Glycoprotein</keyword>
<comment type="similarity">
    <text evidence="2">Belongs to the LEG1 family.</text>
</comment>
<evidence type="ECO:0000256" key="3">
    <source>
        <dbReference type="ARBA" id="ARBA00022525"/>
    </source>
</evidence>
<feature type="chain" id="PRO_5044811361" evidence="6">
    <location>
        <begin position="20"/>
        <end position="280"/>
    </location>
</feature>
<name>A0ABD3SBY9_9STRA</name>
<protein>
    <submittedName>
        <fullName evidence="7">Uncharacterized protein</fullName>
    </submittedName>
</protein>
<evidence type="ECO:0000256" key="5">
    <source>
        <dbReference type="ARBA" id="ARBA00023180"/>
    </source>
</evidence>
<accession>A0ABD3SBY9</accession>
<evidence type="ECO:0000256" key="2">
    <source>
        <dbReference type="ARBA" id="ARBA00009122"/>
    </source>
</evidence>
<comment type="caution">
    <text evidence="7">The sequence shown here is derived from an EMBL/GenBank/DDBJ whole genome shotgun (WGS) entry which is preliminary data.</text>
</comment>
<evidence type="ECO:0000313" key="7">
    <source>
        <dbReference type="EMBL" id="KAL3822047.1"/>
    </source>
</evidence>
<feature type="signal peptide" evidence="6">
    <location>
        <begin position="1"/>
        <end position="19"/>
    </location>
</feature>
<proteinExistence type="inferred from homology"/>